<protein>
    <submittedName>
        <fullName evidence="1">Uncharacterized protein</fullName>
    </submittedName>
</protein>
<name>A0ACC0US47_9HYPO</name>
<sequence>MKASIAPLLGVAAAATAYASPNHGPAAAHTRIQVPLSLLTRPLVKDVYGYSVEPVWLDSYLETSLFSNLMGVIAQVAGKPPPIRIGGNTADQTYLRPDQAEPSFSEPNATAAVNFNISGAWYGTWADYFPDGTDIIYTLNFRDNRTAWANAVAQAEAVHRALGSNLRLFELGNEIDHFINKGWRDESWGVHSYIDQWRNLTRQIVASDWYQDAATTSEEGAPKFQAAVFADPPWVPDQHDEIDDMDIVNLTRAGLADDPLIETYCVHMYPQSTCDAERWHRMRLDLLSDHSVLWRNVSQYVPQVAAADDAGAYLVMGETNSASCSGHSGISDTFGAALWAVDYVLLSASIGMRKVYFHLGAQSEYSSFTPLPYELKGERLEPGIRAPWYAHYFLAHVVAAGDDDGELSVAQLPGANASDLSGFGIWGPDNSLRKLVLLDMGVWNASDGLSNPSTLSASDSASRSNGTRPTRRFEIQVPWANGTSVEALRLSGPGTNAKSTVNVSGVTFDAKDGGSVIGEPEWEAFKVVSGTVSFEVPRAGGILLQVGSDIGGGGGDGETPPVAGTGRSVVLAKWAVLATILAPILML</sequence>
<organism evidence="1 2">
    <name type="scientific">Trichothecium roseum</name>
    <dbReference type="NCBI Taxonomy" id="47278"/>
    <lineage>
        <taxon>Eukaryota</taxon>
        <taxon>Fungi</taxon>
        <taxon>Dikarya</taxon>
        <taxon>Ascomycota</taxon>
        <taxon>Pezizomycotina</taxon>
        <taxon>Sordariomycetes</taxon>
        <taxon>Hypocreomycetidae</taxon>
        <taxon>Hypocreales</taxon>
        <taxon>Hypocreales incertae sedis</taxon>
        <taxon>Trichothecium</taxon>
    </lineage>
</organism>
<accession>A0ACC0US47</accession>
<dbReference type="Proteomes" id="UP001163324">
    <property type="component" value="Chromosome 10"/>
</dbReference>
<evidence type="ECO:0000313" key="2">
    <source>
        <dbReference type="Proteomes" id="UP001163324"/>
    </source>
</evidence>
<reference evidence="1" key="1">
    <citation type="submission" date="2022-10" db="EMBL/GenBank/DDBJ databases">
        <title>Complete Genome of Trichothecium roseum strain YXFP-22015, a Plant Pathogen Isolated from Citrus.</title>
        <authorList>
            <person name="Wang Y."/>
            <person name="Zhu L."/>
        </authorList>
    </citation>
    <scope>NUCLEOTIDE SEQUENCE</scope>
    <source>
        <strain evidence="1">YXFP-22015</strain>
    </source>
</reference>
<proteinExistence type="predicted"/>
<comment type="caution">
    <text evidence="1">The sequence shown here is derived from an EMBL/GenBank/DDBJ whole genome shotgun (WGS) entry which is preliminary data.</text>
</comment>
<dbReference type="EMBL" id="CM047949">
    <property type="protein sequence ID" value="KAI9896057.1"/>
    <property type="molecule type" value="Genomic_DNA"/>
</dbReference>
<keyword evidence="2" id="KW-1185">Reference proteome</keyword>
<evidence type="ECO:0000313" key="1">
    <source>
        <dbReference type="EMBL" id="KAI9896057.1"/>
    </source>
</evidence>
<gene>
    <name evidence="1" type="ORF">N3K66_008957</name>
</gene>